<keyword evidence="1" id="KW-1133">Transmembrane helix</keyword>
<evidence type="ECO:0000313" key="2">
    <source>
        <dbReference type="EMBL" id="MFC3762001.1"/>
    </source>
</evidence>
<comment type="caution">
    <text evidence="2">The sequence shown here is derived from an EMBL/GenBank/DDBJ whole genome shotgun (WGS) entry which is preliminary data.</text>
</comment>
<gene>
    <name evidence="2" type="ORF">ACFOUW_14255</name>
</gene>
<accession>A0ABV7Y9L2</accession>
<evidence type="ECO:0000256" key="1">
    <source>
        <dbReference type="SAM" id="Phobius"/>
    </source>
</evidence>
<keyword evidence="3" id="KW-1185">Reference proteome</keyword>
<dbReference type="RefSeq" id="WP_205120549.1">
    <property type="nucleotide sequence ID" value="NZ_JAFBCM010000001.1"/>
</dbReference>
<keyword evidence="1" id="KW-0472">Membrane</keyword>
<reference evidence="3" key="1">
    <citation type="journal article" date="2019" name="Int. J. Syst. Evol. Microbiol.">
        <title>The Global Catalogue of Microorganisms (GCM) 10K type strain sequencing project: providing services to taxonomists for standard genome sequencing and annotation.</title>
        <authorList>
            <consortium name="The Broad Institute Genomics Platform"/>
            <consortium name="The Broad Institute Genome Sequencing Center for Infectious Disease"/>
            <person name="Wu L."/>
            <person name="Ma J."/>
        </authorList>
    </citation>
    <scope>NUCLEOTIDE SEQUENCE [LARGE SCALE GENOMIC DNA]</scope>
    <source>
        <strain evidence="3">CGMCC 4.7241</strain>
    </source>
</reference>
<protein>
    <submittedName>
        <fullName evidence="2">Uncharacterized protein</fullName>
    </submittedName>
</protein>
<sequence>MPDVDAEMRDRLVRVETKLDIVIGQHDARLVALEKAVASLNALRWIAVGASAVAVGSGGISLISLVGGP</sequence>
<proteinExistence type="predicted"/>
<dbReference type="Proteomes" id="UP001595699">
    <property type="component" value="Unassembled WGS sequence"/>
</dbReference>
<dbReference type="EMBL" id="JBHRZH010000012">
    <property type="protein sequence ID" value="MFC3762001.1"/>
    <property type="molecule type" value="Genomic_DNA"/>
</dbReference>
<organism evidence="2 3">
    <name type="scientific">Tenggerimyces flavus</name>
    <dbReference type="NCBI Taxonomy" id="1708749"/>
    <lineage>
        <taxon>Bacteria</taxon>
        <taxon>Bacillati</taxon>
        <taxon>Actinomycetota</taxon>
        <taxon>Actinomycetes</taxon>
        <taxon>Propionibacteriales</taxon>
        <taxon>Nocardioidaceae</taxon>
        <taxon>Tenggerimyces</taxon>
    </lineage>
</organism>
<evidence type="ECO:0000313" key="3">
    <source>
        <dbReference type="Proteomes" id="UP001595699"/>
    </source>
</evidence>
<feature type="transmembrane region" description="Helical" evidence="1">
    <location>
        <begin position="42"/>
        <end position="66"/>
    </location>
</feature>
<name>A0ABV7Y9L2_9ACTN</name>
<keyword evidence="1" id="KW-0812">Transmembrane</keyword>